<organism evidence="2 3">
    <name type="scientific">Mobilicoccus pelagius NBRC 104925</name>
    <dbReference type="NCBI Taxonomy" id="1089455"/>
    <lineage>
        <taxon>Bacteria</taxon>
        <taxon>Bacillati</taxon>
        <taxon>Actinomycetota</taxon>
        <taxon>Actinomycetes</taxon>
        <taxon>Micrococcales</taxon>
        <taxon>Dermatophilaceae</taxon>
        <taxon>Mobilicoccus</taxon>
    </lineage>
</organism>
<name>H5UUB3_9MICO</name>
<feature type="region of interest" description="Disordered" evidence="1">
    <location>
        <begin position="88"/>
        <end position="109"/>
    </location>
</feature>
<dbReference type="AlphaFoldDB" id="H5UUB3"/>
<comment type="caution">
    <text evidence="2">The sequence shown here is derived from an EMBL/GenBank/DDBJ whole genome shotgun (WGS) entry which is preliminary data.</text>
</comment>
<reference evidence="2 3" key="1">
    <citation type="submission" date="2012-02" db="EMBL/GenBank/DDBJ databases">
        <title>Whole genome shotgun sequence of Mobilicoccus pelagius NBRC 104925.</title>
        <authorList>
            <person name="Yoshida Y."/>
            <person name="Hosoyama A."/>
            <person name="Tsuchikane K."/>
            <person name="Katsumata H."/>
            <person name="Yamazaki S."/>
            <person name="Fujita N."/>
        </authorList>
    </citation>
    <scope>NUCLEOTIDE SEQUENCE [LARGE SCALE GENOMIC DNA]</scope>
    <source>
        <strain evidence="2 3">NBRC 104925</strain>
    </source>
</reference>
<evidence type="ECO:0000313" key="2">
    <source>
        <dbReference type="EMBL" id="GAB49321.1"/>
    </source>
</evidence>
<evidence type="ECO:0000256" key="1">
    <source>
        <dbReference type="SAM" id="MobiDB-lite"/>
    </source>
</evidence>
<dbReference type="EMBL" id="BAFE01000084">
    <property type="protein sequence ID" value="GAB49321.1"/>
    <property type="molecule type" value="Genomic_DNA"/>
</dbReference>
<evidence type="ECO:0000313" key="3">
    <source>
        <dbReference type="Proteomes" id="UP000004367"/>
    </source>
</evidence>
<keyword evidence="3" id="KW-1185">Reference proteome</keyword>
<accession>H5UUB3</accession>
<proteinExistence type="predicted"/>
<protein>
    <submittedName>
        <fullName evidence="2">Uncharacterized protein</fullName>
    </submittedName>
</protein>
<dbReference type="Proteomes" id="UP000004367">
    <property type="component" value="Unassembled WGS sequence"/>
</dbReference>
<gene>
    <name evidence="2" type="ORF">MOPEL_113_00010</name>
</gene>
<sequence length="109" mass="12282">MTPEQRTAQRRLVGLLHGPARLTPDGAQVRIWRDPRDCGDFMMSVEEVTEVLDVLDVEYHVVAPAPRPPHFGRNRSLHGVEVRVDSTQLTRWSPAPRRALAQLTPQPTA</sequence>